<gene>
    <name evidence="1" type="ORF">ABC974_27150</name>
</gene>
<name>A0ABU9YBZ8_9SPHN</name>
<evidence type="ECO:0000313" key="1">
    <source>
        <dbReference type="EMBL" id="MEN2793327.1"/>
    </source>
</evidence>
<keyword evidence="2" id="KW-1185">Reference proteome</keyword>
<dbReference type="EMBL" id="JBDIME010000044">
    <property type="protein sequence ID" value="MEN2793327.1"/>
    <property type="molecule type" value="Genomic_DNA"/>
</dbReference>
<dbReference type="EC" id="2.4.-.-" evidence="1"/>
<dbReference type="Pfam" id="PF13692">
    <property type="entry name" value="Glyco_trans_1_4"/>
    <property type="match status" value="1"/>
</dbReference>
<comment type="caution">
    <text evidence="1">The sequence shown here is derived from an EMBL/GenBank/DDBJ whole genome shotgun (WGS) entry which is preliminary data.</text>
</comment>
<dbReference type="RefSeq" id="WP_343888703.1">
    <property type="nucleotide sequence ID" value="NZ_BAAAEH010000011.1"/>
</dbReference>
<dbReference type="GO" id="GO:0016757">
    <property type="term" value="F:glycosyltransferase activity"/>
    <property type="evidence" value="ECO:0007669"/>
    <property type="project" value="UniProtKB-KW"/>
</dbReference>
<dbReference type="SUPFAM" id="SSF53756">
    <property type="entry name" value="UDP-Glycosyltransferase/glycogen phosphorylase"/>
    <property type="match status" value="1"/>
</dbReference>
<evidence type="ECO:0000313" key="2">
    <source>
        <dbReference type="Proteomes" id="UP001419910"/>
    </source>
</evidence>
<dbReference type="PANTHER" id="PTHR12526">
    <property type="entry name" value="GLYCOSYLTRANSFERASE"/>
    <property type="match status" value="1"/>
</dbReference>
<accession>A0ABU9YBZ8</accession>
<sequence>MRALLIQPGARHGYALARFLQQAGALQGLYTDFAVTAGSVDHMLVNALAAIGIGGKLSRRVIEGVPASALRRHSLPTLLARKFSPNLPERWNFREADLRQADIVYAQYFVGGAQFDELTAHRARFISDVFIMPSAHRIGSREAVLFPDWGEAPLSREAGAALDAVSVAMIERSHALFCPSQSVIDDVATYLPSARAKCRLVRYGSSLSFPEPGRPIPKRILFAGSIQLRKGPQYLAQAAARIARIDPDIRFVFAGGVPAAAAEQLSAPNIELLGHVSRERMRAEFLQADIFAFPSLAEGSAGVVLEAMAAGLPIVATREAGVEFADGESGIVVPAADVDALEAAILRIVGDRPLRDAMARSARAEFAAYDDHAWAAAFVGALQEFAH</sequence>
<proteinExistence type="predicted"/>
<keyword evidence="1" id="KW-0808">Transferase</keyword>
<dbReference type="Gene3D" id="3.40.50.2000">
    <property type="entry name" value="Glycogen Phosphorylase B"/>
    <property type="match status" value="2"/>
</dbReference>
<organism evidence="1 2">
    <name type="scientific">Sphingomonas oligophenolica</name>
    <dbReference type="NCBI Taxonomy" id="301154"/>
    <lineage>
        <taxon>Bacteria</taxon>
        <taxon>Pseudomonadati</taxon>
        <taxon>Pseudomonadota</taxon>
        <taxon>Alphaproteobacteria</taxon>
        <taxon>Sphingomonadales</taxon>
        <taxon>Sphingomonadaceae</taxon>
        <taxon>Sphingomonas</taxon>
    </lineage>
</organism>
<dbReference type="Proteomes" id="UP001419910">
    <property type="component" value="Unassembled WGS sequence"/>
</dbReference>
<protein>
    <submittedName>
        <fullName evidence="1">Glycosyltransferase family 4 protein</fullName>
        <ecNumber evidence="1">2.4.-.-</ecNumber>
    </submittedName>
</protein>
<reference evidence="1 2" key="1">
    <citation type="submission" date="2024-05" db="EMBL/GenBank/DDBJ databases">
        <authorList>
            <person name="Liu Q."/>
            <person name="Xin Y.-H."/>
        </authorList>
    </citation>
    <scope>NUCLEOTIDE SEQUENCE [LARGE SCALE GENOMIC DNA]</scope>
    <source>
        <strain evidence="1 2">CGMCC 1.10181</strain>
    </source>
</reference>
<keyword evidence="1" id="KW-0328">Glycosyltransferase</keyword>
<dbReference type="CDD" id="cd03801">
    <property type="entry name" value="GT4_PimA-like"/>
    <property type="match status" value="1"/>
</dbReference>